<organism evidence="3 4">
    <name type="scientific">Subdoligranulum variabile DSM 15176</name>
    <dbReference type="NCBI Taxonomy" id="411471"/>
    <lineage>
        <taxon>Bacteria</taxon>
        <taxon>Bacillati</taxon>
        <taxon>Bacillota</taxon>
        <taxon>Clostridia</taxon>
        <taxon>Eubacteriales</taxon>
        <taxon>Oscillospiraceae</taxon>
        <taxon>Subdoligranulum</taxon>
    </lineage>
</organism>
<dbReference type="PANTHER" id="PTHR47505">
    <property type="entry name" value="DNA UTILIZATION PROTEIN YHGH"/>
    <property type="match status" value="1"/>
</dbReference>
<accession>D1PL61</accession>
<dbReference type="InterPro" id="IPR029057">
    <property type="entry name" value="PRTase-like"/>
</dbReference>
<dbReference type="AlphaFoldDB" id="D1PL61"/>
<dbReference type="InterPro" id="IPR051910">
    <property type="entry name" value="ComF/GntX_DNA_util-trans"/>
</dbReference>
<dbReference type="eggNOG" id="COG1040">
    <property type="taxonomic scope" value="Bacteria"/>
</dbReference>
<keyword evidence="3" id="KW-0808">Transferase</keyword>
<dbReference type="EMBL" id="ACBY02000020">
    <property type="protein sequence ID" value="EFB76719.1"/>
    <property type="molecule type" value="Genomic_DNA"/>
</dbReference>
<evidence type="ECO:0000313" key="3">
    <source>
        <dbReference type="EMBL" id="EFB76719.1"/>
    </source>
</evidence>
<sequence length="257" mass="28383">MTAPDWGYVAERAAAWLYPRRCPFCDALLGPDAVQGTFCSSCKEEEERLSHRPPRLPDTEHHFYALHSALAAYYYADAVREAILLCKRGYHPWYARELADRMAVRIWGAAPAPGPGMRPKNELLLDMPLYHCIVPVPPHQPMPGVPGLPMLLARRLGILWKIPVETPLYVVRGTQAQKELDRAGRMQNARKAYACRTDADLGGKRVLLVDDIITTGATVSACALALLKAGAVDVTAAAIAADEELPKEKRTSTENEK</sequence>
<dbReference type="GO" id="GO:0016740">
    <property type="term" value="F:transferase activity"/>
    <property type="evidence" value="ECO:0007669"/>
    <property type="project" value="UniProtKB-KW"/>
</dbReference>
<dbReference type="CDD" id="cd06223">
    <property type="entry name" value="PRTases_typeI"/>
    <property type="match status" value="1"/>
</dbReference>
<reference evidence="3" key="1">
    <citation type="submission" date="2009-12" db="EMBL/GenBank/DDBJ databases">
        <authorList>
            <person name="Weinstock G."/>
            <person name="Sodergren E."/>
            <person name="Clifton S."/>
            <person name="Fulton L."/>
            <person name="Fulton B."/>
            <person name="Courtney L."/>
            <person name="Fronick C."/>
            <person name="Harrison M."/>
            <person name="Strong C."/>
            <person name="Farmer C."/>
            <person name="Delahaunty K."/>
            <person name="Markovic C."/>
            <person name="Hall O."/>
            <person name="Minx P."/>
            <person name="Tomlinson C."/>
            <person name="Mitreva M."/>
            <person name="Nelson J."/>
            <person name="Hou S."/>
            <person name="Wollam A."/>
            <person name="Pepin K.H."/>
            <person name="Johnson M."/>
            <person name="Bhonagiri V."/>
            <person name="Nash W.E."/>
            <person name="Warren W."/>
            <person name="Chinwalla A."/>
            <person name="Mardis E.R."/>
            <person name="Wilson R.K."/>
        </authorList>
    </citation>
    <scope>NUCLEOTIDE SEQUENCE [LARGE SCALE GENOMIC DNA]</scope>
    <source>
        <strain evidence="3">DSM 15176</strain>
    </source>
</reference>
<dbReference type="OrthoDB" id="9779910at2"/>
<name>D1PL61_9FIRM</name>
<dbReference type="PANTHER" id="PTHR47505:SF1">
    <property type="entry name" value="DNA UTILIZATION PROTEIN YHGH"/>
    <property type="match status" value="1"/>
</dbReference>
<evidence type="ECO:0000313" key="4">
    <source>
        <dbReference type="Proteomes" id="UP000003438"/>
    </source>
</evidence>
<feature type="domain" description="Phosphoribosyltransferase" evidence="2">
    <location>
        <begin position="189"/>
        <end position="251"/>
    </location>
</feature>
<dbReference type="STRING" id="411471.SUBVAR_05099"/>
<comment type="caution">
    <text evidence="3">The sequence shown here is derived from an EMBL/GenBank/DDBJ whole genome shotgun (WGS) entry which is preliminary data.</text>
</comment>
<keyword evidence="4" id="KW-1185">Reference proteome</keyword>
<proteinExistence type="inferred from homology"/>
<comment type="similarity">
    <text evidence="1">Belongs to the ComF/GntX family.</text>
</comment>
<dbReference type="SUPFAM" id="SSF53271">
    <property type="entry name" value="PRTase-like"/>
    <property type="match status" value="1"/>
</dbReference>
<dbReference type="InterPro" id="IPR000836">
    <property type="entry name" value="PRTase_dom"/>
</dbReference>
<evidence type="ECO:0000256" key="1">
    <source>
        <dbReference type="ARBA" id="ARBA00008007"/>
    </source>
</evidence>
<gene>
    <name evidence="3" type="ORF">SUBVAR_05099</name>
</gene>
<evidence type="ECO:0000259" key="2">
    <source>
        <dbReference type="Pfam" id="PF00156"/>
    </source>
</evidence>
<protein>
    <submittedName>
        <fullName evidence="3">Phosphoribosyl transferase domain protein</fullName>
    </submittedName>
</protein>
<dbReference type="Proteomes" id="UP000003438">
    <property type="component" value="Unassembled WGS sequence"/>
</dbReference>
<dbReference type="Pfam" id="PF00156">
    <property type="entry name" value="Pribosyltran"/>
    <property type="match status" value="1"/>
</dbReference>
<dbReference type="HOGENOM" id="CLU_054549_1_0_9"/>
<dbReference type="Gene3D" id="3.40.50.2020">
    <property type="match status" value="1"/>
</dbReference>